<dbReference type="FunFam" id="3.30.2130.10:FF:000001">
    <property type="entry name" value="Bifunctional aspartokinase/homoserine dehydrogenase"/>
    <property type="match status" value="1"/>
</dbReference>
<dbReference type="EMBL" id="CP032098">
    <property type="protein sequence ID" value="AXX92422.1"/>
    <property type="molecule type" value="Genomic_DNA"/>
</dbReference>
<evidence type="ECO:0000256" key="12">
    <source>
        <dbReference type="ARBA" id="ARBA00047872"/>
    </source>
</evidence>
<feature type="binding site" evidence="13">
    <location>
        <position position="178"/>
    </location>
    <ligand>
        <name>ATP</name>
        <dbReference type="ChEBI" id="CHEBI:30616"/>
    </ligand>
</feature>
<organism evidence="18 19">
    <name type="scientific">Malaciobacter molluscorum LMG 25693</name>
    <dbReference type="NCBI Taxonomy" id="870501"/>
    <lineage>
        <taxon>Bacteria</taxon>
        <taxon>Pseudomonadati</taxon>
        <taxon>Campylobacterota</taxon>
        <taxon>Epsilonproteobacteria</taxon>
        <taxon>Campylobacterales</taxon>
        <taxon>Arcobacteraceae</taxon>
        <taxon>Malaciobacter</taxon>
    </lineage>
</organism>
<feature type="binding site" evidence="13">
    <location>
        <position position="73"/>
    </location>
    <ligand>
        <name>substrate</name>
    </ligand>
</feature>
<dbReference type="InterPro" id="IPR041740">
    <property type="entry name" value="AKii-LysC-BS"/>
</dbReference>
<accession>A0A2G1DI00</accession>
<dbReference type="Pfam" id="PF00696">
    <property type="entry name" value="AA_kinase"/>
    <property type="match status" value="1"/>
</dbReference>
<comment type="catalytic activity">
    <reaction evidence="12 14">
        <text>L-aspartate + ATP = 4-phospho-L-aspartate + ADP</text>
        <dbReference type="Rhea" id="RHEA:23776"/>
        <dbReference type="ChEBI" id="CHEBI:29991"/>
        <dbReference type="ChEBI" id="CHEBI:30616"/>
        <dbReference type="ChEBI" id="CHEBI:57535"/>
        <dbReference type="ChEBI" id="CHEBI:456216"/>
        <dbReference type="EC" id="2.7.2.4"/>
    </reaction>
</comment>
<feature type="binding site" evidence="13">
    <location>
        <position position="46"/>
    </location>
    <ligand>
        <name>substrate</name>
    </ligand>
</feature>
<protein>
    <recommendedName>
        <fullName evidence="14">Aspartokinase</fullName>
        <ecNumber evidence="14">2.7.2.4</ecNumber>
    </recommendedName>
</protein>
<dbReference type="KEGG" id="amol:AMOL_1452"/>
<proteinExistence type="inferred from homology"/>
<dbReference type="SUPFAM" id="SSF55021">
    <property type="entry name" value="ACT-like"/>
    <property type="match status" value="2"/>
</dbReference>
<dbReference type="GO" id="GO:0009089">
    <property type="term" value="P:lysine biosynthetic process via diaminopimelate"/>
    <property type="evidence" value="ECO:0007669"/>
    <property type="project" value="UniProtKB-UniPathway"/>
</dbReference>
<feature type="binding site" evidence="13">
    <location>
        <position position="183"/>
    </location>
    <ligand>
        <name>ATP</name>
        <dbReference type="ChEBI" id="CHEBI:30616"/>
    </ligand>
</feature>
<evidence type="ECO:0000256" key="14">
    <source>
        <dbReference type="RuleBase" id="RU003448"/>
    </source>
</evidence>
<dbReference type="InterPro" id="IPR036393">
    <property type="entry name" value="AceGlu_kinase-like_sf"/>
</dbReference>
<dbReference type="GO" id="GO:0004072">
    <property type="term" value="F:aspartate kinase activity"/>
    <property type="evidence" value="ECO:0007669"/>
    <property type="project" value="UniProtKB-EC"/>
</dbReference>
<keyword evidence="7" id="KW-0677">Repeat</keyword>
<evidence type="ECO:0000256" key="15">
    <source>
        <dbReference type="RuleBase" id="RU004249"/>
    </source>
</evidence>
<dbReference type="Gene3D" id="3.40.1160.10">
    <property type="entry name" value="Acetylglutamate kinase-like"/>
    <property type="match status" value="1"/>
</dbReference>
<dbReference type="UniPathway" id="UPA00034">
    <property type="reaction ID" value="UER00015"/>
</dbReference>
<evidence type="ECO:0000256" key="10">
    <source>
        <dbReference type="ARBA" id="ARBA00022840"/>
    </source>
</evidence>
<dbReference type="InterPro" id="IPR045865">
    <property type="entry name" value="ACT-like_dom_sf"/>
</dbReference>
<evidence type="ECO:0000313" key="18">
    <source>
        <dbReference type="EMBL" id="PHO18132.1"/>
    </source>
</evidence>
<evidence type="ECO:0000256" key="1">
    <source>
        <dbReference type="ARBA" id="ARBA00004766"/>
    </source>
</evidence>
<dbReference type="CDD" id="cd04261">
    <property type="entry name" value="AAK_AKii-LysC-BS"/>
    <property type="match status" value="1"/>
</dbReference>
<feature type="binding site" evidence="13">
    <location>
        <begin position="6"/>
        <end position="9"/>
    </location>
    <ligand>
        <name>ATP</name>
        <dbReference type="ChEBI" id="CHEBI:30616"/>
    </ligand>
</feature>
<dbReference type="InterPro" id="IPR018042">
    <property type="entry name" value="Aspartate_kinase_CS"/>
</dbReference>
<dbReference type="Pfam" id="PF22468">
    <property type="entry name" value="ACT_9"/>
    <property type="match status" value="2"/>
</dbReference>
<dbReference type="GO" id="GO:0009088">
    <property type="term" value="P:threonine biosynthetic process"/>
    <property type="evidence" value="ECO:0007669"/>
    <property type="project" value="UniProtKB-UniPathway"/>
</dbReference>
<dbReference type="NCBIfam" id="TIGR00657">
    <property type="entry name" value="asp_kinases"/>
    <property type="match status" value="1"/>
</dbReference>
<dbReference type="PROSITE" id="PS00324">
    <property type="entry name" value="ASPARTOKINASE"/>
    <property type="match status" value="1"/>
</dbReference>
<evidence type="ECO:0000256" key="13">
    <source>
        <dbReference type="PIRSR" id="PIRSR000726-1"/>
    </source>
</evidence>
<dbReference type="SUPFAM" id="SSF53633">
    <property type="entry name" value="Carbamate kinase-like"/>
    <property type="match status" value="1"/>
</dbReference>
<keyword evidence="6 14" id="KW-0808">Transferase</keyword>
<keyword evidence="10 13" id="KW-0067">ATP-binding</keyword>
<keyword evidence="8 13" id="KW-0547">Nucleotide-binding</keyword>
<keyword evidence="11" id="KW-0457">Lysine biosynthesis</keyword>
<dbReference type="InterPro" id="IPR001048">
    <property type="entry name" value="Asp/Glu/Uridylate_kinase"/>
</dbReference>
<keyword evidence="9 14" id="KW-0418">Kinase</keyword>
<dbReference type="Proteomes" id="UP000221222">
    <property type="component" value="Unassembled WGS sequence"/>
</dbReference>
<dbReference type="InterPro" id="IPR001341">
    <property type="entry name" value="Asp_kinase"/>
</dbReference>
<dbReference type="AlphaFoldDB" id="A0A2G1DI00"/>
<dbReference type="Gene3D" id="3.30.2130.10">
    <property type="entry name" value="VC0802-like"/>
    <property type="match status" value="1"/>
</dbReference>
<gene>
    <name evidence="17" type="primary">lysC</name>
    <name evidence="17" type="ORF">AMOL_1452</name>
    <name evidence="18" type="ORF">CPU12_06585</name>
</gene>
<comment type="pathway">
    <text evidence="1 15">Amino-acid biosynthesis; L-lysine biosynthesis via DAP pathway; (S)-tetrahydrodipicolinate from L-aspartate: step 1/4.</text>
</comment>
<dbReference type="UniPathway" id="UPA00050">
    <property type="reaction ID" value="UER00461"/>
</dbReference>
<dbReference type="EC" id="2.7.2.4" evidence="14"/>
<keyword evidence="5 15" id="KW-0028">Amino-acid biosynthesis</keyword>
<dbReference type="FunFam" id="3.40.1160.10:FF:000002">
    <property type="entry name" value="Aspartokinase"/>
    <property type="match status" value="1"/>
</dbReference>
<dbReference type="UniPathway" id="UPA00051">
    <property type="reaction ID" value="UER00462"/>
</dbReference>
<reference evidence="17 20" key="2">
    <citation type="submission" date="2018-08" db="EMBL/GenBank/DDBJ databases">
        <title>Complete genome of the Arcobacter molluscorum type strain LMG 25693.</title>
        <authorList>
            <person name="Miller W.G."/>
            <person name="Yee E."/>
            <person name="Bono J.L."/>
        </authorList>
    </citation>
    <scope>NUCLEOTIDE SEQUENCE [LARGE SCALE GENOMIC DNA]</scope>
    <source>
        <strain evidence="17 20">CECT 7696</strain>
    </source>
</reference>
<evidence type="ECO:0000256" key="2">
    <source>
        <dbReference type="ARBA" id="ARBA00004986"/>
    </source>
</evidence>
<comment type="pathway">
    <text evidence="2 15">Amino-acid biosynthesis; L-methionine biosynthesis via de novo pathway; L-homoserine from L-aspartate: step 1/3.</text>
</comment>
<evidence type="ECO:0000313" key="19">
    <source>
        <dbReference type="Proteomes" id="UP000221222"/>
    </source>
</evidence>
<dbReference type="GO" id="GO:0005829">
    <property type="term" value="C:cytosol"/>
    <property type="evidence" value="ECO:0007669"/>
    <property type="project" value="TreeGrafter"/>
</dbReference>
<dbReference type="InterPro" id="IPR054352">
    <property type="entry name" value="ACT_Aspartokinase"/>
</dbReference>
<comment type="similarity">
    <text evidence="4 14">Belongs to the aspartokinase family.</text>
</comment>
<dbReference type="PANTHER" id="PTHR21499">
    <property type="entry name" value="ASPARTATE KINASE"/>
    <property type="match status" value="1"/>
</dbReference>
<dbReference type="EMBL" id="NXFY01000008">
    <property type="protein sequence ID" value="PHO18132.1"/>
    <property type="molecule type" value="Genomic_DNA"/>
</dbReference>
<evidence type="ECO:0000313" key="17">
    <source>
        <dbReference type="EMBL" id="AXX92422.1"/>
    </source>
</evidence>
<evidence type="ECO:0000256" key="6">
    <source>
        <dbReference type="ARBA" id="ARBA00022679"/>
    </source>
</evidence>
<feature type="domain" description="ACT" evidence="16">
    <location>
        <begin position="264"/>
        <end position="346"/>
    </location>
</feature>
<feature type="binding site" evidence="13">
    <location>
        <begin position="208"/>
        <end position="209"/>
    </location>
    <ligand>
        <name>ATP</name>
        <dbReference type="ChEBI" id="CHEBI:30616"/>
    </ligand>
</feature>
<evidence type="ECO:0000256" key="11">
    <source>
        <dbReference type="ARBA" id="ARBA00023154"/>
    </source>
</evidence>
<dbReference type="RefSeq" id="WP_099342308.1">
    <property type="nucleotide sequence ID" value="NZ_CP032098.1"/>
</dbReference>
<evidence type="ECO:0000256" key="9">
    <source>
        <dbReference type="ARBA" id="ARBA00022777"/>
    </source>
</evidence>
<dbReference type="InterPro" id="IPR002912">
    <property type="entry name" value="ACT_dom"/>
</dbReference>
<dbReference type="GO" id="GO:0005524">
    <property type="term" value="F:ATP binding"/>
    <property type="evidence" value="ECO:0007669"/>
    <property type="project" value="UniProtKB-KW"/>
</dbReference>
<dbReference type="InterPro" id="IPR005260">
    <property type="entry name" value="Asp_kin_monofn"/>
</dbReference>
<evidence type="ECO:0000256" key="5">
    <source>
        <dbReference type="ARBA" id="ARBA00022605"/>
    </source>
</evidence>
<dbReference type="PROSITE" id="PS51671">
    <property type="entry name" value="ACT"/>
    <property type="match status" value="1"/>
</dbReference>
<evidence type="ECO:0000256" key="7">
    <source>
        <dbReference type="ARBA" id="ARBA00022737"/>
    </source>
</evidence>
<dbReference type="NCBIfam" id="TIGR00656">
    <property type="entry name" value="asp_kin_monofn"/>
    <property type="match status" value="1"/>
</dbReference>
<dbReference type="NCBIfam" id="NF005155">
    <property type="entry name" value="PRK06635.1-4"/>
    <property type="match status" value="1"/>
</dbReference>
<evidence type="ECO:0000256" key="8">
    <source>
        <dbReference type="ARBA" id="ARBA00022741"/>
    </source>
</evidence>
<dbReference type="CDD" id="cd04923">
    <property type="entry name" value="ACT_AK-LysC-DapG-like_2"/>
    <property type="match status" value="1"/>
</dbReference>
<name>A0A2G1DI00_9BACT</name>
<evidence type="ECO:0000256" key="3">
    <source>
        <dbReference type="ARBA" id="ARBA00005139"/>
    </source>
</evidence>
<dbReference type="Proteomes" id="UP000262712">
    <property type="component" value="Chromosome"/>
</dbReference>
<comment type="pathway">
    <text evidence="3 15">Amino-acid biosynthesis; L-threonine biosynthesis; L-threonine from L-aspartate: step 1/5.</text>
</comment>
<sequence length="403" mass="43618">MLKVLKFGGTSVGTLERIQNVANIIKKIKDDGHDVIAVVSAMSGETNKLIEYSEHFSKTPNKCEMDMLLSSGERVTSALLSIALNEQGYEAISMSGRQAGIVTDDAHTKARIEGIDTTSMKKAISDGKVVVVAGFQGVTEEGRVTTLGRGGSDLTAVAIAGAINADVCEIYTDVDGIYTTDPRIEPKAKKLDKISYDEMLELASLGAKVLQNRSVEMAKKLNVNLVSRSSFTPEIEGTLITKEENIMEKPIVSGIALDRNQIRVGLYGLTDRPGIAASIFTSLADENINVDMIVQTKGTDGKTNLDFTIPTTDFESCKKVMSKFDNDDSTKIDYSDEICKVSIVGVGMKSHTGVASKAFATLAKENINIRIISTSEIKISMIILEKYAELAVRALHDAYNLDK</sequence>
<dbReference type="PANTHER" id="PTHR21499:SF3">
    <property type="entry name" value="ASPARTOKINASE"/>
    <property type="match status" value="1"/>
</dbReference>
<evidence type="ECO:0000256" key="4">
    <source>
        <dbReference type="ARBA" id="ARBA00010122"/>
    </source>
</evidence>
<dbReference type="CDD" id="cd04913">
    <property type="entry name" value="ACT_AKii-LysC-BS-like_1"/>
    <property type="match status" value="1"/>
</dbReference>
<evidence type="ECO:0000313" key="20">
    <source>
        <dbReference type="Proteomes" id="UP000262712"/>
    </source>
</evidence>
<dbReference type="GO" id="GO:0009090">
    <property type="term" value="P:homoserine biosynthetic process"/>
    <property type="evidence" value="ECO:0007669"/>
    <property type="project" value="TreeGrafter"/>
</dbReference>
<evidence type="ECO:0000259" key="16">
    <source>
        <dbReference type="PROSITE" id="PS51671"/>
    </source>
</evidence>
<reference evidence="18 19" key="1">
    <citation type="submission" date="2017-09" db="EMBL/GenBank/DDBJ databases">
        <title>Arcobacter canalis sp. nov., a new species isolated from a water canal contaminated with urban sewage.</title>
        <authorList>
            <person name="Perez-Cataluna A."/>
            <person name="Salas-Masso N."/>
            <person name="Figueras M.J."/>
        </authorList>
    </citation>
    <scope>NUCLEOTIDE SEQUENCE [LARGE SCALE GENOMIC DNA]</scope>
    <source>
        <strain evidence="18 19">F98-3</strain>
    </source>
</reference>
<feature type="binding site" evidence="13">
    <location>
        <begin position="172"/>
        <end position="173"/>
    </location>
    <ligand>
        <name>ATP</name>
        <dbReference type="ChEBI" id="CHEBI:30616"/>
    </ligand>
</feature>
<keyword evidence="19" id="KW-1185">Reference proteome</keyword>
<dbReference type="NCBIfam" id="NF005154">
    <property type="entry name" value="PRK06635.1-2"/>
    <property type="match status" value="1"/>
</dbReference>
<dbReference type="PIRSF" id="PIRSF000726">
    <property type="entry name" value="Asp_kin"/>
    <property type="match status" value="1"/>
</dbReference>